<feature type="compositionally biased region" description="Basic and acidic residues" evidence="13">
    <location>
        <begin position="84"/>
        <end position="114"/>
    </location>
</feature>
<dbReference type="AlphaFoldDB" id="A0A3L8E0V4"/>
<comment type="similarity">
    <text evidence="2">Belongs to the THAP1 family.</text>
</comment>
<evidence type="ECO:0000313" key="15">
    <source>
        <dbReference type="EMBL" id="RLU26093.1"/>
    </source>
</evidence>
<keyword evidence="10" id="KW-0539">Nucleus</keyword>
<keyword evidence="7" id="KW-0175">Coiled coil</keyword>
<protein>
    <recommendedName>
        <fullName evidence="14">THAP-type domain-containing protein</fullName>
    </recommendedName>
</protein>
<evidence type="ECO:0000313" key="16">
    <source>
        <dbReference type="Proteomes" id="UP000279307"/>
    </source>
</evidence>
<dbReference type="InterPro" id="IPR026516">
    <property type="entry name" value="THAP1/10"/>
</dbReference>
<keyword evidence="8 12" id="KW-0238">DNA-binding</keyword>
<evidence type="ECO:0000256" key="10">
    <source>
        <dbReference type="ARBA" id="ARBA00023242"/>
    </source>
</evidence>
<evidence type="ECO:0000256" key="13">
    <source>
        <dbReference type="SAM" id="MobiDB-lite"/>
    </source>
</evidence>
<keyword evidence="6" id="KW-0805">Transcription regulation</keyword>
<feature type="non-terminal residue" evidence="15">
    <location>
        <position position="210"/>
    </location>
</feature>
<evidence type="ECO:0000256" key="8">
    <source>
        <dbReference type="ARBA" id="ARBA00023125"/>
    </source>
</evidence>
<feature type="compositionally biased region" description="Low complexity" evidence="13">
    <location>
        <begin position="127"/>
        <end position="136"/>
    </location>
</feature>
<name>A0A3L8E0V4_OOCBI</name>
<evidence type="ECO:0000259" key="14">
    <source>
        <dbReference type="PROSITE" id="PS50950"/>
    </source>
</evidence>
<evidence type="ECO:0000256" key="11">
    <source>
        <dbReference type="ARBA" id="ARBA00023306"/>
    </source>
</evidence>
<dbReference type="GO" id="GO:0005654">
    <property type="term" value="C:nucleoplasm"/>
    <property type="evidence" value="ECO:0007669"/>
    <property type="project" value="UniProtKB-SubCell"/>
</dbReference>
<evidence type="ECO:0000256" key="7">
    <source>
        <dbReference type="ARBA" id="ARBA00023054"/>
    </source>
</evidence>
<organism evidence="15 16">
    <name type="scientific">Ooceraea biroi</name>
    <name type="common">Clonal raider ant</name>
    <name type="synonym">Cerapachys biroi</name>
    <dbReference type="NCBI Taxonomy" id="2015173"/>
    <lineage>
        <taxon>Eukaryota</taxon>
        <taxon>Metazoa</taxon>
        <taxon>Ecdysozoa</taxon>
        <taxon>Arthropoda</taxon>
        <taxon>Hexapoda</taxon>
        <taxon>Insecta</taxon>
        <taxon>Pterygota</taxon>
        <taxon>Neoptera</taxon>
        <taxon>Endopterygota</taxon>
        <taxon>Hymenoptera</taxon>
        <taxon>Apocrita</taxon>
        <taxon>Aculeata</taxon>
        <taxon>Formicoidea</taxon>
        <taxon>Formicidae</taxon>
        <taxon>Dorylinae</taxon>
        <taxon>Ooceraea</taxon>
    </lineage>
</organism>
<accession>A0A3L8E0V4</accession>
<reference evidence="15 16" key="1">
    <citation type="journal article" date="2018" name="Genome Res.">
        <title>The genomic architecture and molecular evolution of ant odorant receptors.</title>
        <authorList>
            <person name="McKenzie S.K."/>
            <person name="Kronauer D.J.C."/>
        </authorList>
    </citation>
    <scope>NUCLEOTIDE SEQUENCE [LARGE SCALE GENOMIC DNA]</scope>
    <source>
        <strain evidence="15">Clonal line C1</strain>
    </source>
</reference>
<feature type="domain" description="THAP-type" evidence="14">
    <location>
        <begin position="1"/>
        <end position="79"/>
    </location>
</feature>
<evidence type="ECO:0000256" key="3">
    <source>
        <dbReference type="ARBA" id="ARBA00022723"/>
    </source>
</evidence>
<dbReference type="Proteomes" id="UP000279307">
    <property type="component" value="Chromosome 2"/>
</dbReference>
<keyword evidence="5" id="KW-0862">Zinc</keyword>
<dbReference type="GO" id="GO:0043565">
    <property type="term" value="F:sequence-specific DNA binding"/>
    <property type="evidence" value="ECO:0007669"/>
    <property type="project" value="InterPro"/>
</dbReference>
<comment type="caution">
    <text evidence="15">The sequence shown here is derived from an EMBL/GenBank/DDBJ whole genome shotgun (WGS) entry which is preliminary data.</text>
</comment>
<dbReference type="Gene3D" id="6.20.210.20">
    <property type="entry name" value="THAP domain"/>
    <property type="match status" value="1"/>
</dbReference>
<dbReference type="Pfam" id="PF05485">
    <property type="entry name" value="THAP"/>
    <property type="match status" value="1"/>
</dbReference>
<dbReference type="GO" id="GO:0008270">
    <property type="term" value="F:zinc ion binding"/>
    <property type="evidence" value="ECO:0007669"/>
    <property type="project" value="UniProtKB-KW"/>
</dbReference>
<dbReference type="InterPro" id="IPR038441">
    <property type="entry name" value="THAP_Znf_sf"/>
</dbReference>
<dbReference type="PANTHER" id="PTHR46600">
    <property type="entry name" value="THAP DOMAIN-CONTAINING"/>
    <property type="match status" value="1"/>
</dbReference>
<keyword evidence="11" id="KW-0131">Cell cycle</keyword>
<evidence type="ECO:0000256" key="4">
    <source>
        <dbReference type="ARBA" id="ARBA00022771"/>
    </source>
</evidence>
<dbReference type="InterPro" id="IPR006612">
    <property type="entry name" value="THAP_Znf"/>
</dbReference>
<dbReference type="PROSITE" id="PS50950">
    <property type="entry name" value="ZF_THAP"/>
    <property type="match status" value="1"/>
</dbReference>
<dbReference type="PANTHER" id="PTHR46600:SF1">
    <property type="entry name" value="THAP DOMAIN-CONTAINING PROTEIN 1"/>
    <property type="match status" value="1"/>
</dbReference>
<keyword evidence="4 12" id="KW-0863">Zinc-finger</keyword>
<dbReference type="EMBL" id="QOIP01000002">
    <property type="protein sequence ID" value="RLU26093.1"/>
    <property type="molecule type" value="Genomic_DNA"/>
</dbReference>
<dbReference type="OrthoDB" id="7551716at2759"/>
<evidence type="ECO:0000256" key="6">
    <source>
        <dbReference type="ARBA" id="ARBA00023015"/>
    </source>
</evidence>
<evidence type="ECO:0000256" key="1">
    <source>
        <dbReference type="ARBA" id="ARBA00004642"/>
    </source>
</evidence>
<evidence type="ECO:0000256" key="9">
    <source>
        <dbReference type="ARBA" id="ARBA00023163"/>
    </source>
</evidence>
<dbReference type="SMART" id="SM00980">
    <property type="entry name" value="THAP"/>
    <property type="match status" value="1"/>
</dbReference>
<keyword evidence="9" id="KW-0804">Transcription</keyword>
<feature type="region of interest" description="Disordered" evidence="13">
    <location>
        <begin position="81"/>
        <end position="147"/>
    </location>
</feature>
<feature type="compositionally biased region" description="Polar residues" evidence="13">
    <location>
        <begin position="115"/>
        <end position="126"/>
    </location>
</feature>
<comment type="subcellular location">
    <subcellularLocation>
        <location evidence="1">Nucleus</location>
        <location evidence="1">Nucleoplasm</location>
    </subcellularLocation>
</comment>
<evidence type="ECO:0000256" key="5">
    <source>
        <dbReference type="ARBA" id="ARBA00022833"/>
    </source>
</evidence>
<evidence type="ECO:0000256" key="2">
    <source>
        <dbReference type="ARBA" id="ARBA00006177"/>
    </source>
</evidence>
<gene>
    <name evidence="15" type="ORF">DMN91_002256</name>
</gene>
<evidence type="ECO:0000256" key="12">
    <source>
        <dbReference type="PROSITE-ProRule" id="PRU00309"/>
    </source>
</evidence>
<dbReference type="SUPFAM" id="SSF57716">
    <property type="entry name" value="Glucocorticoid receptor-like (DNA-binding domain)"/>
    <property type="match status" value="1"/>
</dbReference>
<keyword evidence="3" id="KW-0479">Metal-binding</keyword>
<sequence length="210" mass="24249">MPSCCVQGCKNRRDKGFRLFHIPSGERNEERRKKWLELIGRRLTANVVICEVHFDDGQVEQARQDGKKPLRSCAISTLLQKRKKETDEEATAKKAKYAEHVENLESRNDTERSNSEIMHTEPTNSVTHTETSNTGTTEDDITTDTANTLSEKEQIKHLQMTLRKTLRQCSALKRKQRILQQRNVNVEKLFTSDQLNFIANNTQRGKQIKP</sequence>
<proteinExistence type="inferred from homology"/>